<reference evidence="8 9" key="1">
    <citation type="submission" date="2018-05" db="EMBL/GenBank/DDBJ databases">
        <title>Reference genomes for bee gut microbiota database.</title>
        <authorList>
            <person name="Ellegaard K.M."/>
        </authorList>
    </citation>
    <scope>NUCLEOTIDE SEQUENCE [LARGE SCALE GENOMIC DNA]</scope>
    <source>
        <strain evidence="8 9">ESL0284</strain>
    </source>
</reference>
<evidence type="ECO:0000256" key="4">
    <source>
        <dbReference type="ARBA" id="ARBA00023002"/>
    </source>
</evidence>
<evidence type="ECO:0000256" key="2">
    <source>
        <dbReference type="ARBA" id="ARBA00022617"/>
    </source>
</evidence>
<gene>
    <name evidence="8" type="ORF">DK869_01355</name>
</gene>
<dbReference type="RefSeq" id="WP_110438206.1">
    <property type="nucleotide sequence ID" value="NZ_CP046393.1"/>
</dbReference>
<dbReference type="PANTHER" id="PTHR30600:SF7">
    <property type="entry name" value="CYTOCHROME C PEROXIDASE-RELATED"/>
    <property type="match status" value="1"/>
</dbReference>
<evidence type="ECO:0000256" key="5">
    <source>
        <dbReference type="ARBA" id="ARBA00023004"/>
    </source>
</evidence>
<keyword evidence="9" id="KW-1185">Reference proteome</keyword>
<dbReference type="OrthoDB" id="9805202at2"/>
<comment type="subcellular location">
    <subcellularLocation>
        <location evidence="1">Cell envelope</location>
    </subcellularLocation>
</comment>
<dbReference type="InterPro" id="IPR036909">
    <property type="entry name" value="Cyt_c-like_dom_sf"/>
</dbReference>
<protein>
    <submittedName>
        <fullName evidence="8">Cytochrome-c peroxidase</fullName>
    </submittedName>
</protein>
<dbReference type="Pfam" id="PF03150">
    <property type="entry name" value="CCP_MauG"/>
    <property type="match status" value="1"/>
</dbReference>
<dbReference type="AlphaFoldDB" id="A0A318N3D3"/>
<keyword evidence="4" id="KW-0560">Oxidoreductase</keyword>
<accession>A0A318N3D3</accession>
<evidence type="ECO:0000259" key="7">
    <source>
        <dbReference type="PROSITE" id="PS51007"/>
    </source>
</evidence>
<dbReference type="PROSITE" id="PS51007">
    <property type="entry name" value="CYTC"/>
    <property type="match status" value="2"/>
</dbReference>
<keyword evidence="2 6" id="KW-0349">Heme</keyword>
<dbReference type="InterPro" id="IPR025992">
    <property type="entry name" value="Haem-bd"/>
</dbReference>
<evidence type="ECO:0000313" key="8">
    <source>
        <dbReference type="EMBL" id="PXZ01687.1"/>
    </source>
</evidence>
<dbReference type="Gene3D" id="1.10.760.10">
    <property type="entry name" value="Cytochrome c-like domain"/>
    <property type="match status" value="2"/>
</dbReference>
<dbReference type="SUPFAM" id="SSF46626">
    <property type="entry name" value="Cytochrome c"/>
    <property type="match status" value="2"/>
</dbReference>
<dbReference type="EMBL" id="QGLT01000001">
    <property type="protein sequence ID" value="PXZ01687.1"/>
    <property type="molecule type" value="Genomic_DNA"/>
</dbReference>
<dbReference type="Pfam" id="PF00034">
    <property type="entry name" value="Cytochrom_C"/>
    <property type="match status" value="1"/>
</dbReference>
<dbReference type="SMART" id="SM01235">
    <property type="entry name" value="Haem_bd"/>
    <property type="match status" value="1"/>
</dbReference>
<evidence type="ECO:0000256" key="6">
    <source>
        <dbReference type="PROSITE-ProRule" id="PRU00433"/>
    </source>
</evidence>
<dbReference type="InterPro" id="IPR004852">
    <property type="entry name" value="Di-haem_cyt_c_peroxidsae"/>
</dbReference>
<proteinExistence type="predicted"/>
<evidence type="ECO:0000256" key="3">
    <source>
        <dbReference type="ARBA" id="ARBA00022723"/>
    </source>
</evidence>
<keyword evidence="5 6" id="KW-0408">Iron</keyword>
<name>A0A318N3D3_9PROT</name>
<sequence>MKKLILMLLVVFAIVYGGVVTYLTRYDHSTAPSLSDSSPLRHDKMAMDVFNVLREARCDYCHTQKVDMPFYFKIPVANQLMQSDRTKGLENFHLEPVLDAMNKGEPVDNVSLSRIEFVMQRNLMPPSLYLLMHWHARLSAEQRDTVIKWIKRERRQSYATSGVAEQFADEPIQPIPESLDVDAKKVALGEKLFFEKRLSGDNTLTCASCHDLKKGGVDNLVTATGINGQKGPINVPTVYNSVFNHTQFWDGRASDLMAQAAGPVMNPIEMGSKKWEEVADKLRKDPSYEKDFMNVYNSPVIDQKTITEAIAEYEKTLITPDSPFDMYLKGIDSAISERAKHGYQVFKNIGCASCHNGVGVGGASFAKMGLQRDFFQDRLNKALTNADFGRFNFTHNQNDRFFFKIPLLRNIALTAPYFHDGSAKTLKEAVIEMVKYQTPDHQIPDQDVDDIVEFLKSLTGKYQGQAIDKMNP</sequence>
<dbReference type="GO" id="GO:0009055">
    <property type="term" value="F:electron transfer activity"/>
    <property type="evidence" value="ECO:0007669"/>
    <property type="project" value="InterPro"/>
</dbReference>
<dbReference type="PANTHER" id="PTHR30600">
    <property type="entry name" value="CYTOCHROME C PEROXIDASE-RELATED"/>
    <property type="match status" value="1"/>
</dbReference>
<dbReference type="InterPro" id="IPR051395">
    <property type="entry name" value="Cytochrome_c_Peroxidase/MauG"/>
</dbReference>
<feature type="domain" description="Cytochrome c" evidence="7">
    <location>
        <begin position="184"/>
        <end position="293"/>
    </location>
</feature>
<dbReference type="GO" id="GO:0030313">
    <property type="term" value="C:cell envelope"/>
    <property type="evidence" value="ECO:0007669"/>
    <property type="project" value="UniProtKB-SubCell"/>
</dbReference>
<evidence type="ECO:0000313" key="9">
    <source>
        <dbReference type="Proteomes" id="UP000247565"/>
    </source>
</evidence>
<dbReference type="GO" id="GO:0020037">
    <property type="term" value="F:heme binding"/>
    <property type="evidence" value="ECO:0007669"/>
    <property type="project" value="InterPro"/>
</dbReference>
<dbReference type="GO" id="GO:0046872">
    <property type="term" value="F:metal ion binding"/>
    <property type="evidence" value="ECO:0007669"/>
    <property type="project" value="UniProtKB-KW"/>
</dbReference>
<dbReference type="Pfam" id="PF14376">
    <property type="entry name" value="Haem_bd"/>
    <property type="match status" value="1"/>
</dbReference>
<comment type="caution">
    <text evidence="8">The sequence shown here is derived from an EMBL/GenBank/DDBJ whole genome shotgun (WGS) entry which is preliminary data.</text>
</comment>
<dbReference type="Proteomes" id="UP000247565">
    <property type="component" value="Unassembled WGS sequence"/>
</dbReference>
<dbReference type="GO" id="GO:0004130">
    <property type="term" value="F:cytochrome-c peroxidase activity"/>
    <property type="evidence" value="ECO:0007669"/>
    <property type="project" value="TreeGrafter"/>
</dbReference>
<dbReference type="InterPro" id="IPR009056">
    <property type="entry name" value="Cyt_c-like_dom"/>
</dbReference>
<keyword evidence="3 6" id="KW-0479">Metal-binding</keyword>
<evidence type="ECO:0000256" key="1">
    <source>
        <dbReference type="ARBA" id="ARBA00004196"/>
    </source>
</evidence>
<keyword evidence="8" id="KW-0575">Peroxidase</keyword>
<feature type="domain" description="Cytochrome c" evidence="7">
    <location>
        <begin position="337"/>
        <end position="459"/>
    </location>
</feature>
<organism evidence="8 9">
    <name type="scientific">Commensalibacter melissae</name>
    <dbReference type="NCBI Taxonomy" id="2070537"/>
    <lineage>
        <taxon>Bacteria</taxon>
        <taxon>Pseudomonadati</taxon>
        <taxon>Pseudomonadota</taxon>
        <taxon>Alphaproteobacteria</taxon>
        <taxon>Acetobacterales</taxon>
        <taxon>Acetobacteraceae</taxon>
    </lineage>
</organism>